<sequence>MYGTMKSCPGKKVSRDFCRSLRIYLEHGYTLRDSLCRIHREIGEKQMKEFLRDITADLEDGAGWQETFERYCPENSSLQLLSQANSGTTVVRVCSVLEKQLDKEIELDRRLSSSLVYPVWVLFLTLVFALAYSLGPLGKMSGLAGSPADWLNIIFPILITESLLLWAAGLRFACMPDKPFWIRTVLDRIPFLLHLQQLSSWVRICAQLSVGKTAGVPLQDQLEEMARLLRGLPEAGVLSACADARISGDWNRLPSRIAETGALRNFHELHSMCRSIISGQDSPEIIRNSWNLLSIRLQQNIARACSVLQPLAISLAGISVLLLSSRIISSYHGRILEITGGL</sequence>
<protein>
    <recommendedName>
        <fullName evidence="8">Type II secretion system protein GspF domain-containing protein</fullName>
    </recommendedName>
</protein>
<organism evidence="9 10">
    <name type="scientific">Salinispira pacifica</name>
    <dbReference type="NCBI Taxonomy" id="1307761"/>
    <lineage>
        <taxon>Bacteria</taxon>
        <taxon>Pseudomonadati</taxon>
        <taxon>Spirochaetota</taxon>
        <taxon>Spirochaetia</taxon>
        <taxon>Spirochaetales</taxon>
        <taxon>Spirochaetaceae</taxon>
        <taxon>Salinispira</taxon>
    </lineage>
</organism>
<feature type="transmembrane region" description="Helical" evidence="7">
    <location>
        <begin position="115"/>
        <end position="133"/>
    </location>
</feature>
<accession>V5WCM4</accession>
<keyword evidence="5 7" id="KW-1133">Transmembrane helix</keyword>
<proteinExistence type="inferred from homology"/>
<reference evidence="9 10" key="1">
    <citation type="journal article" date="2015" name="Stand. Genomic Sci.">
        <title>Complete genome sequence and description of Salinispira pacifica gen. nov., sp. nov., a novel spirochaete isolated form a hypersaline microbial mat.</title>
        <authorList>
            <person name="Ben Hania W."/>
            <person name="Joseph M."/>
            <person name="Schumann P."/>
            <person name="Bunk B."/>
            <person name="Fiebig A."/>
            <person name="Sproer C."/>
            <person name="Klenk H.P."/>
            <person name="Fardeau M.L."/>
            <person name="Spring S."/>
        </authorList>
    </citation>
    <scope>NUCLEOTIDE SEQUENCE [LARGE SCALE GENOMIC DNA]</scope>
    <source>
        <strain evidence="9 10">L21-RPul-D2</strain>
    </source>
</reference>
<evidence type="ECO:0000256" key="7">
    <source>
        <dbReference type="SAM" id="Phobius"/>
    </source>
</evidence>
<evidence type="ECO:0000256" key="6">
    <source>
        <dbReference type="ARBA" id="ARBA00023136"/>
    </source>
</evidence>
<dbReference type="PANTHER" id="PTHR30012">
    <property type="entry name" value="GENERAL SECRETION PATHWAY PROTEIN"/>
    <property type="match status" value="1"/>
</dbReference>
<evidence type="ECO:0000313" key="9">
    <source>
        <dbReference type="EMBL" id="AHC13538.1"/>
    </source>
</evidence>
<keyword evidence="4 7" id="KW-0812">Transmembrane</keyword>
<comment type="subcellular location">
    <subcellularLocation>
        <location evidence="1">Cell membrane</location>
        <topology evidence="1">Multi-pass membrane protein</topology>
    </subcellularLocation>
</comment>
<feature type="domain" description="Type II secretion system protein GspF" evidence="8">
    <location>
        <begin position="17"/>
        <end position="132"/>
    </location>
</feature>
<dbReference type="InterPro" id="IPR003004">
    <property type="entry name" value="GspF/PilC"/>
</dbReference>
<dbReference type="PANTHER" id="PTHR30012:SF0">
    <property type="entry name" value="TYPE II SECRETION SYSTEM PROTEIN F-RELATED"/>
    <property type="match status" value="1"/>
</dbReference>
<dbReference type="InterPro" id="IPR018076">
    <property type="entry name" value="T2SS_GspF_dom"/>
</dbReference>
<gene>
    <name evidence="9" type="ORF">L21SP2_0094</name>
</gene>
<dbReference type="STRING" id="1307761.L21SP2_0094"/>
<dbReference type="Proteomes" id="UP000018680">
    <property type="component" value="Chromosome"/>
</dbReference>
<evidence type="ECO:0000256" key="1">
    <source>
        <dbReference type="ARBA" id="ARBA00004651"/>
    </source>
</evidence>
<dbReference type="GO" id="GO:0005886">
    <property type="term" value="C:plasma membrane"/>
    <property type="evidence" value="ECO:0007669"/>
    <property type="project" value="UniProtKB-SubCell"/>
</dbReference>
<dbReference type="RefSeq" id="WP_024266471.1">
    <property type="nucleotide sequence ID" value="NC_023035.1"/>
</dbReference>
<evidence type="ECO:0000256" key="2">
    <source>
        <dbReference type="ARBA" id="ARBA00005745"/>
    </source>
</evidence>
<name>V5WCM4_9SPIO</name>
<evidence type="ECO:0000256" key="3">
    <source>
        <dbReference type="ARBA" id="ARBA00022475"/>
    </source>
</evidence>
<dbReference type="InterPro" id="IPR042094">
    <property type="entry name" value="T2SS_GspF_sf"/>
</dbReference>
<keyword evidence="10" id="KW-1185">Reference proteome</keyword>
<dbReference type="AlphaFoldDB" id="V5WCM4"/>
<keyword evidence="3" id="KW-1003">Cell membrane</keyword>
<dbReference type="HOGENOM" id="CLU_811087_0_0_12"/>
<evidence type="ECO:0000256" key="5">
    <source>
        <dbReference type="ARBA" id="ARBA00022989"/>
    </source>
</evidence>
<evidence type="ECO:0000256" key="4">
    <source>
        <dbReference type="ARBA" id="ARBA00022692"/>
    </source>
</evidence>
<dbReference type="EMBL" id="CP006939">
    <property type="protein sequence ID" value="AHC13538.1"/>
    <property type="molecule type" value="Genomic_DNA"/>
</dbReference>
<dbReference type="KEGG" id="slr:L21SP2_0094"/>
<evidence type="ECO:0000313" key="10">
    <source>
        <dbReference type="Proteomes" id="UP000018680"/>
    </source>
</evidence>
<feature type="transmembrane region" description="Helical" evidence="7">
    <location>
        <begin position="153"/>
        <end position="173"/>
    </location>
</feature>
<dbReference type="Pfam" id="PF00482">
    <property type="entry name" value="T2SSF"/>
    <property type="match status" value="1"/>
</dbReference>
<comment type="similarity">
    <text evidence="2">Belongs to the GSP F family.</text>
</comment>
<evidence type="ECO:0000259" key="8">
    <source>
        <dbReference type="Pfam" id="PF00482"/>
    </source>
</evidence>
<keyword evidence="6 7" id="KW-0472">Membrane</keyword>
<dbReference type="Gene3D" id="1.20.81.30">
    <property type="entry name" value="Type II secretion system (T2SS), domain F"/>
    <property type="match status" value="1"/>
</dbReference>